<dbReference type="GO" id="GO:0045454">
    <property type="term" value="P:cell redox homeostasis"/>
    <property type="evidence" value="ECO:0007669"/>
    <property type="project" value="TreeGrafter"/>
</dbReference>
<name>A0A6P1NHF0_9MICC</name>
<accession>A0A6P1NHF0</accession>
<dbReference type="InterPro" id="IPR051548">
    <property type="entry name" value="Grx-like_ET"/>
</dbReference>
<dbReference type="AlphaFoldDB" id="A0A6P1NHF0"/>
<dbReference type="InterPro" id="IPR036249">
    <property type="entry name" value="Thioredoxin-like_sf"/>
</dbReference>
<dbReference type="GO" id="GO:0009055">
    <property type="term" value="F:electron transfer activity"/>
    <property type="evidence" value="ECO:0007669"/>
    <property type="project" value="TreeGrafter"/>
</dbReference>
<organism evidence="2 3">
    <name type="scientific">Pseudarthrobacter psychrotolerans</name>
    <dbReference type="NCBI Taxonomy" id="2697569"/>
    <lineage>
        <taxon>Bacteria</taxon>
        <taxon>Bacillati</taxon>
        <taxon>Actinomycetota</taxon>
        <taxon>Actinomycetes</taxon>
        <taxon>Micrococcales</taxon>
        <taxon>Micrococcaceae</taxon>
        <taxon>Pseudarthrobacter</taxon>
    </lineage>
</organism>
<dbReference type="PROSITE" id="PS51354">
    <property type="entry name" value="GLUTAREDOXIN_2"/>
    <property type="match status" value="1"/>
</dbReference>
<dbReference type="PANTHER" id="PTHR34386">
    <property type="entry name" value="GLUTAREDOXIN"/>
    <property type="match status" value="1"/>
</dbReference>
<reference evidence="2 3" key="1">
    <citation type="submission" date="2020-01" db="EMBL/GenBank/DDBJ databases">
        <title>Pseudarthrobacter psychrotolerans sp. nov., isolated from antarctic soil.</title>
        <authorList>
            <person name="Shin Y."/>
            <person name="Park W."/>
        </authorList>
    </citation>
    <scope>NUCLEOTIDE SEQUENCE [LARGE SCALE GENOMIC DNA]</scope>
    <source>
        <strain evidence="2 3">YJ56</strain>
    </source>
</reference>
<dbReference type="CDD" id="cd02976">
    <property type="entry name" value="NrdH"/>
    <property type="match status" value="1"/>
</dbReference>
<dbReference type="Pfam" id="PF00462">
    <property type="entry name" value="Glutaredoxin"/>
    <property type="match status" value="1"/>
</dbReference>
<feature type="domain" description="Glutaredoxin" evidence="1">
    <location>
        <begin position="3"/>
        <end position="54"/>
    </location>
</feature>
<dbReference type="InterPro" id="IPR002109">
    <property type="entry name" value="Glutaredoxin"/>
</dbReference>
<gene>
    <name evidence="2" type="ORF">GU243_01095</name>
</gene>
<evidence type="ECO:0000259" key="1">
    <source>
        <dbReference type="Pfam" id="PF00462"/>
    </source>
</evidence>
<dbReference type="Proteomes" id="UP000464186">
    <property type="component" value="Chromosome"/>
</dbReference>
<keyword evidence="3" id="KW-1185">Reference proteome</keyword>
<dbReference type="PANTHER" id="PTHR34386:SF1">
    <property type="entry name" value="GLUTAREDOXIN-LIKE PROTEIN NRDH"/>
    <property type="match status" value="1"/>
</dbReference>
<sequence length="92" mass="10054">MSIKIYSSSSCPQCAMTKRLYDRDGIVYESVVIDNNDAVQARLRADGHRQLPVVETATATWTGFQPELIKASIEHHKASQTSGAVVEGLSMS</sequence>
<dbReference type="Gene3D" id="3.40.30.10">
    <property type="entry name" value="Glutaredoxin"/>
    <property type="match status" value="1"/>
</dbReference>
<dbReference type="SUPFAM" id="SSF52833">
    <property type="entry name" value="Thioredoxin-like"/>
    <property type="match status" value="1"/>
</dbReference>
<proteinExistence type="predicted"/>
<protein>
    <submittedName>
        <fullName evidence="2">NrdH-redoxin</fullName>
    </submittedName>
</protein>
<dbReference type="EMBL" id="CP047898">
    <property type="protein sequence ID" value="QHK18603.1"/>
    <property type="molecule type" value="Genomic_DNA"/>
</dbReference>
<dbReference type="KEGG" id="psey:GU243_01095"/>
<evidence type="ECO:0000313" key="2">
    <source>
        <dbReference type="EMBL" id="QHK18603.1"/>
    </source>
</evidence>
<evidence type="ECO:0000313" key="3">
    <source>
        <dbReference type="Proteomes" id="UP000464186"/>
    </source>
</evidence>